<accession>A0AC61MX48</accession>
<sequence length="119" mass="14183">MKKIVEKYIKYMWVFGFFGLIGLIPKYNSSPNYFFFSFFAFFSIPLIRKIDMQKPDERLIENILKAKNILLGYLIFGLFLVLLLLDRNISKTIPLVVGIFIWVSMFFLYPLIFFKLDND</sequence>
<name>A0AC61MX48_9FIRM</name>
<keyword evidence="2" id="KW-1185">Reference proteome</keyword>
<reference evidence="1 2" key="1">
    <citation type="journal article" date="2022" name="Int. J. Syst. Evol. Microbiol.">
        <title>Miniphocaeibacter halophilus sp. nov., an ammonium-tolerant acetate-producing bacterium isolated from a biogas system.</title>
        <authorList>
            <person name="Schnurer A."/>
            <person name="Singh A."/>
            <person name="Bi S."/>
            <person name="Qiao W."/>
            <person name="Westerholm M."/>
        </authorList>
    </citation>
    <scope>NUCLEOTIDE SEQUENCE [LARGE SCALE GENOMIC DNA]</scope>
    <source>
        <strain evidence="1 2">AMB_01</strain>
    </source>
</reference>
<evidence type="ECO:0000313" key="2">
    <source>
        <dbReference type="Proteomes" id="UP000595814"/>
    </source>
</evidence>
<dbReference type="Proteomes" id="UP000595814">
    <property type="component" value="Chromosome"/>
</dbReference>
<dbReference type="EMBL" id="CP066744">
    <property type="protein sequence ID" value="QQK08281.1"/>
    <property type="molecule type" value="Genomic_DNA"/>
</dbReference>
<evidence type="ECO:0000313" key="1">
    <source>
        <dbReference type="EMBL" id="QQK08281.1"/>
    </source>
</evidence>
<protein>
    <submittedName>
        <fullName evidence="1">DUF3796 domain-containing protein</fullName>
    </submittedName>
</protein>
<gene>
    <name evidence="1" type="ORF">JFY71_01705</name>
</gene>
<organism evidence="1 2">
    <name type="scientific">Miniphocaeibacter halophilus</name>
    <dbReference type="NCBI Taxonomy" id="2931922"/>
    <lineage>
        <taxon>Bacteria</taxon>
        <taxon>Bacillati</taxon>
        <taxon>Bacillota</taxon>
        <taxon>Tissierellia</taxon>
        <taxon>Tissierellales</taxon>
        <taxon>Peptoniphilaceae</taxon>
        <taxon>Miniphocaeibacter</taxon>
    </lineage>
</organism>
<proteinExistence type="predicted"/>